<organism evidence="2 3">
    <name type="scientific">Amanita muscaria (strain Koide BX008)</name>
    <dbReference type="NCBI Taxonomy" id="946122"/>
    <lineage>
        <taxon>Eukaryota</taxon>
        <taxon>Fungi</taxon>
        <taxon>Dikarya</taxon>
        <taxon>Basidiomycota</taxon>
        <taxon>Agaricomycotina</taxon>
        <taxon>Agaricomycetes</taxon>
        <taxon>Agaricomycetidae</taxon>
        <taxon>Agaricales</taxon>
        <taxon>Pluteineae</taxon>
        <taxon>Amanitaceae</taxon>
        <taxon>Amanita</taxon>
    </lineage>
</organism>
<evidence type="ECO:0000313" key="2">
    <source>
        <dbReference type="EMBL" id="KIL58141.1"/>
    </source>
</evidence>
<dbReference type="OrthoDB" id="2993351at2759"/>
<evidence type="ECO:0000259" key="1">
    <source>
        <dbReference type="Pfam" id="PF12417"/>
    </source>
</evidence>
<dbReference type="InParanoid" id="A0A0C2WN47"/>
<dbReference type="EMBL" id="KN818346">
    <property type="protein sequence ID" value="KIL58141.1"/>
    <property type="molecule type" value="Genomic_DNA"/>
</dbReference>
<dbReference type="PANTHER" id="PTHR40780:SF2">
    <property type="entry name" value="DUF3669 DOMAIN-CONTAINING PROTEIN"/>
    <property type="match status" value="1"/>
</dbReference>
<accession>A0A0C2WN47</accession>
<dbReference type="Proteomes" id="UP000054549">
    <property type="component" value="Unassembled WGS sequence"/>
</dbReference>
<proteinExistence type="predicted"/>
<feature type="domain" description="DUF3669" evidence="1">
    <location>
        <begin position="237"/>
        <end position="288"/>
    </location>
</feature>
<name>A0A0C2WN47_AMAMK</name>
<dbReference type="Pfam" id="PF12417">
    <property type="entry name" value="DUF3669"/>
    <property type="match status" value="1"/>
</dbReference>
<reference evidence="2 3" key="1">
    <citation type="submission" date="2014-04" db="EMBL/GenBank/DDBJ databases">
        <title>Evolutionary Origins and Diversification of the Mycorrhizal Mutualists.</title>
        <authorList>
            <consortium name="DOE Joint Genome Institute"/>
            <consortium name="Mycorrhizal Genomics Consortium"/>
            <person name="Kohler A."/>
            <person name="Kuo A."/>
            <person name="Nagy L.G."/>
            <person name="Floudas D."/>
            <person name="Copeland A."/>
            <person name="Barry K.W."/>
            <person name="Cichocki N."/>
            <person name="Veneault-Fourrey C."/>
            <person name="LaButti K."/>
            <person name="Lindquist E.A."/>
            <person name="Lipzen A."/>
            <person name="Lundell T."/>
            <person name="Morin E."/>
            <person name="Murat C."/>
            <person name="Riley R."/>
            <person name="Ohm R."/>
            <person name="Sun H."/>
            <person name="Tunlid A."/>
            <person name="Henrissat B."/>
            <person name="Grigoriev I.V."/>
            <person name="Hibbett D.S."/>
            <person name="Martin F."/>
        </authorList>
    </citation>
    <scope>NUCLEOTIDE SEQUENCE [LARGE SCALE GENOMIC DNA]</scope>
    <source>
        <strain evidence="2 3">Koide BX008</strain>
    </source>
</reference>
<dbReference type="HOGENOM" id="CLU_075591_0_0_1"/>
<dbReference type="PANTHER" id="PTHR40780">
    <property type="entry name" value="DUF3669 DOMAIN-CONTAINING PROTEIN"/>
    <property type="match status" value="1"/>
</dbReference>
<keyword evidence="3" id="KW-1185">Reference proteome</keyword>
<sequence length="319" mass="36237">MSESDINPQWRLVRIGRGSFASVSILSGRPVAFKHVIVRERSAELKTEFEALCSLYDFCVTDSFFGVPRPLAFYDPHKSTSFLSAGPPKARRRPLRSLVSEGDFKLLELDTAAYAMDQVLPIPLLTAKTIRTLFYPPNMPNASDPTLCRLYFGKVIKELGPGGRPNRFLNSANFPLDVSRYRKLLEVAVEGDCVYPSVEDIAYGMGEMLGRLHWRAGYDGRDVEFVMGGVSFSGVAMYMIDFNQMRTWKRNPNEIQQLVDAFYTNDPYYPRPNPDDLLYKEFSDGYLDAHPKESRDAIDVGEAFLRAIEDEQRRRISAN</sequence>
<evidence type="ECO:0000313" key="3">
    <source>
        <dbReference type="Proteomes" id="UP000054549"/>
    </source>
</evidence>
<gene>
    <name evidence="2" type="ORF">M378DRAFT_15764</name>
</gene>
<dbReference type="InterPro" id="IPR022137">
    <property type="entry name" value="Znf_prot_DUF3669"/>
</dbReference>
<protein>
    <recommendedName>
        <fullName evidence="1">DUF3669 domain-containing protein</fullName>
    </recommendedName>
</protein>
<dbReference type="AlphaFoldDB" id="A0A0C2WN47"/>